<dbReference type="AlphaFoldDB" id="A0A7R9J8L1"/>
<protein>
    <submittedName>
        <fullName evidence="2">(California timema) hypothetical protein</fullName>
    </submittedName>
</protein>
<organism evidence="2">
    <name type="scientific">Timema californicum</name>
    <name type="common">California timema</name>
    <name type="synonym">Walking stick</name>
    <dbReference type="NCBI Taxonomy" id="61474"/>
    <lineage>
        <taxon>Eukaryota</taxon>
        <taxon>Metazoa</taxon>
        <taxon>Ecdysozoa</taxon>
        <taxon>Arthropoda</taxon>
        <taxon>Hexapoda</taxon>
        <taxon>Insecta</taxon>
        <taxon>Pterygota</taxon>
        <taxon>Neoptera</taxon>
        <taxon>Polyneoptera</taxon>
        <taxon>Phasmatodea</taxon>
        <taxon>Timematodea</taxon>
        <taxon>Timematoidea</taxon>
        <taxon>Timematidae</taxon>
        <taxon>Timema</taxon>
    </lineage>
</organism>
<feature type="compositionally biased region" description="Basic and acidic residues" evidence="1">
    <location>
        <begin position="38"/>
        <end position="49"/>
    </location>
</feature>
<name>A0A7R9J8L1_TIMCA</name>
<evidence type="ECO:0000313" key="2">
    <source>
        <dbReference type="EMBL" id="CAD7574612.1"/>
    </source>
</evidence>
<accession>A0A7R9J8L1</accession>
<evidence type="ECO:0000256" key="1">
    <source>
        <dbReference type="SAM" id="MobiDB-lite"/>
    </source>
</evidence>
<feature type="region of interest" description="Disordered" evidence="1">
    <location>
        <begin position="38"/>
        <end position="80"/>
    </location>
</feature>
<sequence>MIAYKMKCKRLRAYLDLCCTECVRACYAGCRAVSGARGDEIRRGGRQSETDAEPVPGPHTLISPGANLVKDSGGKNSPPVHPTEIRTSISPSSAVKLITTSAATSRYRRCRGSEARQRRVPESHYLPAIYPGSNTARQKITVTDLPLQELTTNSMATIHHTRTPTVVQAVQVNKLANTIK</sequence>
<reference evidence="2" key="1">
    <citation type="submission" date="2020-11" db="EMBL/GenBank/DDBJ databases">
        <authorList>
            <person name="Tran Van P."/>
        </authorList>
    </citation>
    <scope>NUCLEOTIDE SEQUENCE</scope>
</reference>
<proteinExistence type="predicted"/>
<gene>
    <name evidence="2" type="ORF">TCMB3V08_LOCUS7221</name>
</gene>
<dbReference type="EMBL" id="OE182485">
    <property type="protein sequence ID" value="CAD7574612.1"/>
    <property type="molecule type" value="Genomic_DNA"/>
</dbReference>